<organism evidence="1 2">
    <name type="scientific">Syncephalis pseudoplumigaleata</name>
    <dbReference type="NCBI Taxonomy" id="1712513"/>
    <lineage>
        <taxon>Eukaryota</taxon>
        <taxon>Fungi</taxon>
        <taxon>Fungi incertae sedis</taxon>
        <taxon>Zoopagomycota</taxon>
        <taxon>Zoopagomycotina</taxon>
        <taxon>Zoopagomycetes</taxon>
        <taxon>Zoopagales</taxon>
        <taxon>Piptocephalidaceae</taxon>
        <taxon>Syncephalis</taxon>
    </lineage>
</organism>
<dbReference type="AlphaFoldDB" id="A0A4P9YRN1"/>
<keyword evidence="2" id="KW-1185">Reference proteome</keyword>
<evidence type="ECO:0000313" key="2">
    <source>
        <dbReference type="Proteomes" id="UP000278143"/>
    </source>
</evidence>
<sequence>MPSLNHTRTIRPSIKLPVGKPLCRSMTSTKKKKNAPPPLLLLHDHRRPAHDMAAADREWLRKTAPSGRLLPSPDTPVVATRSEWFATADGWMLALGPRVPLSNGQVASPTYIMCHTDEALVFSMLRRIRKLKRYAMLDYRRHGIWHAGTEITGLLDYFTMDGRFFCLYVTCNE</sequence>
<proteinExistence type="predicted"/>
<gene>
    <name evidence="1" type="ORF">SYNPS1DRAFT_31910</name>
</gene>
<dbReference type="Proteomes" id="UP000278143">
    <property type="component" value="Unassembled WGS sequence"/>
</dbReference>
<evidence type="ECO:0000313" key="1">
    <source>
        <dbReference type="EMBL" id="RKP22487.1"/>
    </source>
</evidence>
<name>A0A4P9YRN1_9FUNG</name>
<protein>
    <submittedName>
        <fullName evidence="1">Uncharacterized protein</fullName>
    </submittedName>
</protein>
<dbReference type="EMBL" id="KZ992041">
    <property type="protein sequence ID" value="RKP22487.1"/>
    <property type="molecule type" value="Genomic_DNA"/>
</dbReference>
<reference evidence="2" key="1">
    <citation type="journal article" date="2018" name="Nat. Microbiol.">
        <title>Leveraging single-cell genomics to expand the fungal tree of life.</title>
        <authorList>
            <person name="Ahrendt S.R."/>
            <person name="Quandt C.A."/>
            <person name="Ciobanu D."/>
            <person name="Clum A."/>
            <person name="Salamov A."/>
            <person name="Andreopoulos B."/>
            <person name="Cheng J.F."/>
            <person name="Woyke T."/>
            <person name="Pelin A."/>
            <person name="Henrissat B."/>
            <person name="Reynolds N.K."/>
            <person name="Benny G.L."/>
            <person name="Smith M.E."/>
            <person name="James T.Y."/>
            <person name="Grigoriev I.V."/>
        </authorList>
    </citation>
    <scope>NUCLEOTIDE SEQUENCE [LARGE SCALE GENOMIC DNA]</scope>
    <source>
        <strain evidence="2">Benny S71-1</strain>
    </source>
</reference>
<dbReference type="OrthoDB" id="5580721at2759"/>
<accession>A0A4P9YRN1</accession>